<dbReference type="Proteomes" id="UP001153678">
    <property type="component" value="Unassembled WGS sequence"/>
</dbReference>
<sequence length="156" mass="18059">MSLPYDSRQSRFTSYLNFQKFIDTKKVLCKCGKIISLGNTYQISNFQRHFQSNNCTYRTNNQPSINVFFSKSKPGGNKDNGEKNDSEENRKRCTFMCQGLCDLEYINYIINSPASFGSGKRPEIVANNIFQKNFQKIPLLLEKNLVKKSEKNLKEN</sequence>
<dbReference type="AlphaFoldDB" id="A0A9W4SFE0"/>
<dbReference type="OrthoDB" id="2401357at2759"/>
<dbReference type="EMBL" id="CAMKVN010000315">
    <property type="protein sequence ID" value="CAI2166558.1"/>
    <property type="molecule type" value="Genomic_DNA"/>
</dbReference>
<gene>
    <name evidence="1" type="ORF">FWILDA_LOCUS2636</name>
</gene>
<accession>A0A9W4SFE0</accession>
<proteinExistence type="predicted"/>
<comment type="caution">
    <text evidence="1">The sequence shown here is derived from an EMBL/GenBank/DDBJ whole genome shotgun (WGS) entry which is preliminary data.</text>
</comment>
<keyword evidence="2" id="KW-1185">Reference proteome</keyword>
<evidence type="ECO:0000313" key="2">
    <source>
        <dbReference type="Proteomes" id="UP001153678"/>
    </source>
</evidence>
<evidence type="ECO:0000313" key="1">
    <source>
        <dbReference type="EMBL" id="CAI2166558.1"/>
    </source>
</evidence>
<name>A0A9W4SFE0_9GLOM</name>
<organism evidence="1 2">
    <name type="scientific">Funneliformis geosporum</name>
    <dbReference type="NCBI Taxonomy" id="1117311"/>
    <lineage>
        <taxon>Eukaryota</taxon>
        <taxon>Fungi</taxon>
        <taxon>Fungi incertae sedis</taxon>
        <taxon>Mucoromycota</taxon>
        <taxon>Glomeromycotina</taxon>
        <taxon>Glomeromycetes</taxon>
        <taxon>Glomerales</taxon>
        <taxon>Glomeraceae</taxon>
        <taxon>Funneliformis</taxon>
    </lineage>
</organism>
<protein>
    <submittedName>
        <fullName evidence="1">8690_t:CDS:1</fullName>
    </submittedName>
</protein>
<reference evidence="1" key="1">
    <citation type="submission" date="2022-08" db="EMBL/GenBank/DDBJ databases">
        <authorList>
            <person name="Kallberg Y."/>
            <person name="Tangrot J."/>
            <person name="Rosling A."/>
        </authorList>
    </citation>
    <scope>NUCLEOTIDE SEQUENCE</scope>
    <source>
        <strain evidence="1">Wild A</strain>
    </source>
</reference>